<name>A0A2S8GPN7_9BACT</name>
<dbReference type="RefSeq" id="WP_105335664.1">
    <property type="nucleotide sequence ID" value="NZ_PUHZ01000012.1"/>
</dbReference>
<proteinExistence type="predicted"/>
<reference evidence="2 3" key="1">
    <citation type="submission" date="2018-02" db="EMBL/GenBank/DDBJ databases">
        <title>Comparative genomes isolates from brazilian mangrove.</title>
        <authorList>
            <person name="Araujo J.E."/>
            <person name="Taketani R.G."/>
            <person name="Silva M.C.P."/>
            <person name="Loureco M.V."/>
            <person name="Andreote F.D."/>
        </authorList>
    </citation>
    <scope>NUCLEOTIDE SEQUENCE [LARGE SCALE GENOMIC DNA]</scope>
    <source>
        <strain evidence="2 3">Nap-Phe MGV</strain>
    </source>
</reference>
<evidence type="ECO:0000313" key="2">
    <source>
        <dbReference type="EMBL" id="PQO45964.1"/>
    </source>
</evidence>
<accession>A0A2S8GPN7</accession>
<sequence length="149" mass="16515">MHRSSPSESDKVRGHEIWLLIGYALLFLGVEKLFSLQSVVVNYGRELAVEWGIYEERRPLQVAAIIVCLSLFATGFYANRRFIAGQCWGLRIALAAFCFQMSFIACRALSLHHLDGVLAIRLFGGTVGEFAELAGLILIAACCCWKGES</sequence>
<evidence type="ECO:0000256" key="1">
    <source>
        <dbReference type="SAM" id="Phobius"/>
    </source>
</evidence>
<keyword evidence="1" id="KW-0812">Transmembrane</keyword>
<gene>
    <name evidence="2" type="ORF">C5Y93_11985</name>
</gene>
<dbReference type="Proteomes" id="UP000237819">
    <property type="component" value="Unassembled WGS sequence"/>
</dbReference>
<dbReference type="AlphaFoldDB" id="A0A2S8GPN7"/>
<protein>
    <submittedName>
        <fullName evidence="2">Uncharacterized protein</fullName>
    </submittedName>
</protein>
<comment type="caution">
    <text evidence="2">The sequence shown here is derived from an EMBL/GenBank/DDBJ whole genome shotgun (WGS) entry which is preliminary data.</text>
</comment>
<dbReference type="EMBL" id="PUHZ01000012">
    <property type="protein sequence ID" value="PQO45964.1"/>
    <property type="molecule type" value="Genomic_DNA"/>
</dbReference>
<feature type="transmembrane region" description="Helical" evidence="1">
    <location>
        <begin position="90"/>
        <end position="110"/>
    </location>
</feature>
<feature type="transmembrane region" description="Helical" evidence="1">
    <location>
        <begin position="60"/>
        <end position="78"/>
    </location>
</feature>
<keyword evidence="1" id="KW-0472">Membrane</keyword>
<feature type="transmembrane region" description="Helical" evidence="1">
    <location>
        <begin position="122"/>
        <end position="145"/>
    </location>
</feature>
<feature type="transmembrane region" description="Helical" evidence="1">
    <location>
        <begin position="20"/>
        <end position="40"/>
    </location>
</feature>
<dbReference type="OrthoDB" id="428401at2"/>
<evidence type="ECO:0000313" key="3">
    <source>
        <dbReference type="Proteomes" id="UP000237819"/>
    </source>
</evidence>
<organism evidence="2 3">
    <name type="scientific">Blastopirellula marina</name>
    <dbReference type="NCBI Taxonomy" id="124"/>
    <lineage>
        <taxon>Bacteria</taxon>
        <taxon>Pseudomonadati</taxon>
        <taxon>Planctomycetota</taxon>
        <taxon>Planctomycetia</taxon>
        <taxon>Pirellulales</taxon>
        <taxon>Pirellulaceae</taxon>
        <taxon>Blastopirellula</taxon>
    </lineage>
</organism>
<keyword evidence="1" id="KW-1133">Transmembrane helix</keyword>